<dbReference type="Proteomes" id="UP001160625">
    <property type="component" value="Unassembled WGS sequence"/>
</dbReference>
<dbReference type="InterPro" id="IPR051030">
    <property type="entry name" value="Vitamin_B12-ABC_binding"/>
</dbReference>
<accession>A0ABT6N2H2</accession>
<dbReference type="PANTHER" id="PTHR42860:SF1">
    <property type="entry name" value="VITAMIN B12-BINDING PROTEIN"/>
    <property type="match status" value="1"/>
</dbReference>
<comment type="caution">
    <text evidence="2">The sequence shown here is derived from an EMBL/GenBank/DDBJ whole genome shotgun (WGS) entry which is preliminary data.</text>
</comment>
<dbReference type="PROSITE" id="PS50983">
    <property type="entry name" value="FE_B12_PBP"/>
    <property type="match status" value="1"/>
</dbReference>
<reference evidence="2" key="1">
    <citation type="submission" date="2023-04" db="EMBL/GenBank/DDBJ databases">
        <title>Sphingomonas sp. MAHUQ-71 isolated from rice field.</title>
        <authorList>
            <person name="Huq M.A."/>
        </authorList>
    </citation>
    <scope>NUCLEOTIDE SEQUENCE</scope>
    <source>
        <strain evidence="2">MAHUQ-71</strain>
    </source>
</reference>
<organism evidence="2 3">
    <name type="scientific">Sphingomonas oryzagri</name>
    <dbReference type="NCBI Taxonomy" id="3042314"/>
    <lineage>
        <taxon>Bacteria</taxon>
        <taxon>Pseudomonadati</taxon>
        <taxon>Pseudomonadota</taxon>
        <taxon>Alphaproteobacteria</taxon>
        <taxon>Sphingomonadales</taxon>
        <taxon>Sphingomonadaceae</taxon>
        <taxon>Sphingomonas</taxon>
    </lineage>
</organism>
<proteinExistence type="predicted"/>
<sequence>MTERPRIVSLLPSATEIACAIGFGDAIVGRSHECDWPPAVSALPPVTATKLEKGLVSIEIERRVQQIVASGLSVYEVNAPLLRALRPDVVLTQTHCAVCAVTPSDLDEALSDWTGTAPDLVSLAPDDMGDVWGDFARVGKALGAEAQAEAVVADLKARIAAVSARVAGLAKPRVAAIEWLDPLMVAGNWVPELVAAAGGENLLAVPGQHSPWLEWDDMIAADPDLIVLMPCGFRIPQTLAELPTLATDPRWQGLRAVREGRVYAIDGQYFFNRPGPRLVESTEMLAEIFHPGVDFGHEGTGWVRVKQESFA</sequence>
<evidence type="ECO:0000313" key="3">
    <source>
        <dbReference type="Proteomes" id="UP001160625"/>
    </source>
</evidence>
<dbReference type="EMBL" id="JARYGZ010000001">
    <property type="protein sequence ID" value="MDH7639479.1"/>
    <property type="molecule type" value="Genomic_DNA"/>
</dbReference>
<dbReference type="PANTHER" id="PTHR42860">
    <property type="entry name" value="VITAMIN B12-BINDING PROTEIN"/>
    <property type="match status" value="1"/>
</dbReference>
<protein>
    <submittedName>
        <fullName evidence="2">Cobalamin-binding protein</fullName>
    </submittedName>
</protein>
<dbReference type="Pfam" id="PF01497">
    <property type="entry name" value="Peripla_BP_2"/>
    <property type="match status" value="1"/>
</dbReference>
<keyword evidence="3" id="KW-1185">Reference proteome</keyword>
<gene>
    <name evidence="2" type="ORF">QGN17_12125</name>
</gene>
<dbReference type="SUPFAM" id="SSF53807">
    <property type="entry name" value="Helical backbone' metal receptor"/>
    <property type="match status" value="1"/>
</dbReference>
<dbReference type="CDD" id="cd01144">
    <property type="entry name" value="BtuF"/>
    <property type="match status" value="1"/>
</dbReference>
<dbReference type="Gene3D" id="3.40.50.1980">
    <property type="entry name" value="Nitrogenase molybdenum iron protein domain"/>
    <property type="match status" value="2"/>
</dbReference>
<dbReference type="InterPro" id="IPR002491">
    <property type="entry name" value="ABC_transptr_periplasmic_BD"/>
</dbReference>
<name>A0ABT6N2H2_9SPHN</name>
<evidence type="ECO:0000313" key="2">
    <source>
        <dbReference type="EMBL" id="MDH7639479.1"/>
    </source>
</evidence>
<dbReference type="RefSeq" id="WP_281044742.1">
    <property type="nucleotide sequence ID" value="NZ_JARYGZ010000001.1"/>
</dbReference>
<feature type="domain" description="Fe/B12 periplasmic-binding" evidence="1">
    <location>
        <begin position="6"/>
        <end position="293"/>
    </location>
</feature>
<evidence type="ECO:0000259" key="1">
    <source>
        <dbReference type="PROSITE" id="PS50983"/>
    </source>
</evidence>